<evidence type="ECO:0000313" key="2">
    <source>
        <dbReference type="Proteomes" id="UP001281147"/>
    </source>
</evidence>
<comment type="caution">
    <text evidence="1">The sequence shown here is derived from an EMBL/GenBank/DDBJ whole genome shotgun (WGS) entry which is preliminary data.</text>
</comment>
<keyword evidence="2" id="KW-1185">Reference proteome</keyword>
<sequence>MPVPRQLPIDQIREEVPDLVQTIFSMRDELKTLLEKYGGNVERRWLKNNKHAHDKRVQTLTKVYPKIPFHRRQVPPEKTATAFANADAEAAFRRASLCPPINTSDLAEDDVALGAVYYRARHDPCDFISLDLDNTSIDITKHVEPKVNQKLSMRLYNEHDAAKYGQLMLGRGDDTSTSLSPGIGLLALEIQAHIYTFYLDFVKEVLEPEFEQLQKSPGGPMKEVPSRLQDRWVEISQSVLRGVYQPSSSITLQGMLTLIETVHTETMGFLASLREDPKVFFDSVTNIEETLGPLAEIPGLAATQVKVKPKPYMMVTNMLLSVAMLDILSWNFMRKQTLTLVELESIGRLRNAGGGLTAEAILAFQLLEDIESDTLASLPRASGQQLPKNPTTTQRKAFEQAQREEQAKTTLLTLLAELKNCHNKGEDSGYNRDMDRAGSIVAEIQSLIDYHAGVIESFPSFKLRHFGQLAVAAKVRRQLGLFPEKAAWQAKTFAEPKMILSTLTSITRLLNSGGQTYCDSNAVHPSQVNLDYPSNPKTEASKQLRSQARGVLDRFWEGLDQVFRRQPIRALGVWGAWVEGVLFEVQNIAHFNRTDRESQEWMELQAMESDEEEQSSSLESGQEDDQESSESERLSEGLQRMSMDTGGGSVTAEGPKRPQVPVASDKKKTKGTPAEQDQGQVVEEVPAVEPQPQKIQVNAKAWNILNIGLHMTRAQAPGKVSWNDLLYTMQAIGFSIRRTAGVEHIFVHRDGVQWFPHHSGHGDMEIGEFRSFVTHVRHKINWFHKDSFELKA</sequence>
<accession>A0ACC3MMC9</accession>
<protein>
    <submittedName>
        <fullName evidence="1">Uncharacterized protein</fullName>
    </submittedName>
</protein>
<name>A0ACC3MMC9_9PEZI</name>
<reference evidence="1" key="1">
    <citation type="submission" date="2023-07" db="EMBL/GenBank/DDBJ databases">
        <title>Black Yeasts Isolated from many extreme environments.</title>
        <authorList>
            <person name="Coleine C."/>
            <person name="Stajich J.E."/>
            <person name="Selbmann L."/>
        </authorList>
    </citation>
    <scope>NUCLEOTIDE SEQUENCE</scope>
    <source>
        <strain evidence="1">CCFEE 5714</strain>
    </source>
</reference>
<organism evidence="1 2">
    <name type="scientific">Vermiconidia calcicola</name>
    <dbReference type="NCBI Taxonomy" id="1690605"/>
    <lineage>
        <taxon>Eukaryota</taxon>
        <taxon>Fungi</taxon>
        <taxon>Dikarya</taxon>
        <taxon>Ascomycota</taxon>
        <taxon>Pezizomycotina</taxon>
        <taxon>Dothideomycetes</taxon>
        <taxon>Dothideomycetidae</taxon>
        <taxon>Mycosphaerellales</taxon>
        <taxon>Extremaceae</taxon>
        <taxon>Vermiconidia</taxon>
    </lineage>
</organism>
<dbReference type="EMBL" id="JAUTXU010000216">
    <property type="protein sequence ID" value="KAK3698031.1"/>
    <property type="molecule type" value="Genomic_DNA"/>
</dbReference>
<proteinExistence type="predicted"/>
<dbReference type="Proteomes" id="UP001281147">
    <property type="component" value="Unassembled WGS sequence"/>
</dbReference>
<evidence type="ECO:0000313" key="1">
    <source>
        <dbReference type="EMBL" id="KAK3698031.1"/>
    </source>
</evidence>
<gene>
    <name evidence="1" type="ORF">LTR37_017147</name>
</gene>